<dbReference type="PANTHER" id="PTHR47926:SF533">
    <property type="entry name" value="DYW DOMAIN-CONTAINING PROTEIN"/>
    <property type="match status" value="1"/>
</dbReference>
<sequence length="373" mass="41400">MLSKQEAFLSSALSSFTQANQRSVLSWNSLLAAYGRHGVQGLFVLHLLDMQQQGVLPNRVSFILTLSSLVSHPSHAIYGKRIHACTQTCSFRSHVILGSSLFNMYGRCGSLEAAWNVFNDIPTKDISAWNAMLSLYADRGLSEETIHLFVALLNEGPMVPNNVTYINMLGVCALQAGLSMGRLVHSFIAESMLEADVVATTSILNMYAKCGSPQDAWEVFSTMEVRNVITWNTMISHLSQQNQSDRALEIYHKIQNEGVLHDNTTLVSIFAGCTSEEKLAEGERILACIFRSTLKLDVSVGNAVLNMYGKCGRLARISVILNVMQGKNVCTWTTIITAYTQSNYCELALEYYHWMLQAGVYPNQVTFISVLEL</sequence>
<evidence type="ECO:0000313" key="4">
    <source>
        <dbReference type="Proteomes" id="UP000886520"/>
    </source>
</evidence>
<keyword evidence="1" id="KW-0677">Repeat</keyword>
<dbReference type="AlphaFoldDB" id="A0A9D4ZJ35"/>
<dbReference type="GO" id="GO:0003723">
    <property type="term" value="F:RNA binding"/>
    <property type="evidence" value="ECO:0007669"/>
    <property type="project" value="InterPro"/>
</dbReference>
<evidence type="ECO:0000256" key="2">
    <source>
        <dbReference type="PROSITE-ProRule" id="PRU00708"/>
    </source>
</evidence>
<feature type="repeat" description="PPR" evidence="2">
    <location>
        <begin position="196"/>
        <end position="226"/>
    </location>
</feature>
<dbReference type="GO" id="GO:0009451">
    <property type="term" value="P:RNA modification"/>
    <property type="evidence" value="ECO:0007669"/>
    <property type="project" value="InterPro"/>
</dbReference>
<dbReference type="Gene3D" id="1.25.40.10">
    <property type="entry name" value="Tetratricopeptide repeat domain"/>
    <property type="match status" value="3"/>
</dbReference>
<dbReference type="PANTHER" id="PTHR47926">
    <property type="entry name" value="PENTATRICOPEPTIDE REPEAT-CONTAINING PROTEIN"/>
    <property type="match status" value="1"/>
</dbReference>
<dbReference type="Pfam" id="PF01535">
    <property type="entry name" value="PPR"/>
    <property type="match status" value="2"/>
</dbReference>
<gene>
    <name evidence="3" type="ORF">GOP47_0010822</name>
</gene>
<evidence type="ECO:0000313" key="3">
    <source>
        <dbReference type="EMBL" id="KAI5074861.1"/>
    </source>
</evidence>
<protein>
    <recommendedName>
        <fullName evidence="5">Pentatricopeptide repeat-containing protein</fullName>
    </recommendedName>
</protein>
<feature type="repeat" description="PPR" evidence="2">
    <location>
        <begin position="227"/>
        <end position="261"/>
    </location>
</feature>
<dbReference type="InterPro" id="IPR046960">
    <property type="entry name" value="PPR_At4g14850-like_plant"/>
</dbReference>
<name>A0A9D4ZJ35_ADICA</name>
<proteinExistence type="predicted"/>
<dbReference type="InterPro" id="IPR002885">
    <property type="entry name" value="PPR_rpt"/>
</dbReference>
<feature type="repeat" description="PPR" evidence="2">
    <location>
        <begin position="328"/>
        <end position="362"/>
    </location>
</feature>
<dbReference type="OrthoDB" id="1934782at2759"/>
<dbReference type="EMBL" id="JABFUD020000010">
    <property type="protein sequence ID" value="KAI5074861.1"/>
    <property type="molecule type" value="Genomic_DNA"/>
</dbReference>
<reference evidence="3" key="1">
    <citation type="submission" date="2021-01" db="EMBL/GenBank/DDBJ databases">
        <title>Adiantum capillus-veneris genome.</title>
        <authorList>
            <person name="Fang Y."/>
            <person name="Liao Q."/>
        </authorList>
    </citation>
    <scope>NUCLEOTIDE SEQUENCE</scope>
    <source>
        <strain evidence="3">H3</strain>
        <tissue evidence="3">Leaf</tissue>
    </source>
</reference>
<organism evidence="3 4">
    <name type="scientific">Adiantum capillus-veneris</name>
    <name type="common">Maidenhair fern</name>
    <dbReference type="NCBI Taxonomy" id="13818"/>
    <lineage>
        <taxon>Eukaryota</taxon>
        <taxon>Viridiplantae</taxon>
        <taxon>Streptophyta</taxon>
        <taxon>Embryophyta</taxon>
        <taxon>Tracheophyta</taxon>
        <taxon>Polypodiopsida</taxon>
        <taxon>Polypodiidae</taxon>
        <taxon>Polypodiales</taxon>
        <taxon>Pteridineae</taxon>
        <taxon>Pteridaceae</taxon>
        <taxon>Vittarioideae</taxon>
        <taxon>Adiantum</taxon>
    </lineage>
</organism>
<dbReference type="PROSITE" id="PS51375">
    <property type="entry name" value="PPR"/>
    <property type="match status" value="3"/>
</dbReference>
<accession>A0A9D4ZJ35</accession>
<dbReference type="Proteomes" id="UP000886520">
    <property type="component" value="Chromosome 10"/>
</dbReference>
<evidence type="ECO:0008006" key="5">
    <source>
        <dbReference type="Google" id="ProtNLM"/>
    </source>
</evidence>
<evidence type="ECO:0000256" key="1">
    <source>
        <dbReference type="ARBA" id="ARBA00022737"/>
    </source>
</evidence>
<dbReference type="Pfam" id="PF13041">
    <property type="entry name" value="PPR_2"/>
    <property type="match status" value="2"/>
</dbReference>
<dbReference type="NCBIfam" id="TIGR00756">
    <property type="entry name" value="PPR"/>
    <property type="match status" value="3"/>
</dbReference>
<dbReference type="InterPro" id="IPR011990">
    <property type="entry name" value="TPR-like_helical_dom_sf"/>
</dbReference>
<comment type="caution">
    <text evidence="3">The sequence shown here is derived from an EMBL/GenBank/DDBJ whole genome shotgun (WGS) entry which is preliminary data.</text>
</comment>
<keyword evidence="4" id="KW-1185">Reference proteome</keyword>